<dbReference type="PATRIC" id="fig|1073383.3.peg.1858"/>
<sequence>MATLSGCGGSDENKSAVEKRVAQVPHVATGSSQDNIIKPAIILPQPGIYQSALLTHGHTQKLINNIDSLAIVYPLSEHQLRWDVLADDGNFATWWVGRAELLAGSDKPSRLNLTRISRKNDAGNFVMIKGDNGAEFQASPYQMQSNTPGKVLFKSWPVINVDGVATRYAAFDFSSTGISVYNNWSGHVAIMPLQSTMIRTHTWEMKSGLATDMLGDIDVTNNGGKLTVSMPLLSAGCTIVGEGDLDTSELLSKLTFTGFEKCKFTIDNDAGWSQTDYKNTAGLARVKNTAIAYVAEFKDGKSIENLVIGFPELNGVIFKLVNK</sequence>
<name>K1IP46_AERVE</name>
<dbReference type="Proteomes" id="UP000006087">
    <property type="component" value="Unassembled WGS sequence"/>
</dbReference>
<comment type="caution">
    <text evidence="1">The sequence shown here is derived from an EMBL/GenBank/DDBJ whole genome shotgun (WGS) entry which is preliminary data.</text>
</comment>
<dbReference type="RefSeq" id="WP_005343818.1">
    <property type="nucleotide sequence ID" value="NZ_JH823256.1"/>
</dbReference>
<organism evidence="1 2">
    <name type="scientific">Aeromonas veronii AMC34</name>
    <dbReference type="NCBI Taxonomy" id="1073383"/>
    <lineage>
        <taxon>Bacteria</taxon>
        <taxon>Pseudomonadati</taxon>
        <taxon>Pseudomonadota</taxon>
        <taxon>Gammaproteobacteria</taxon>
        <taxon>Aeromonadales</taxon>
        <taxon>Aeromonadaceae</taxon>
        <taxon>Aeromonas</taxon>
    </lineage>
</organism>
<reference evidence="1 2" key="1">
    <citation type="submission" date="2012-06" db="EMBL/GenBank/DDBJ databases">
        <title>The Genome Sequence of Aeromonas veronii AMC34.</title>
        <authorList>
            <consortium name="The Broad Institute Genome Sequencing Platform"/>
            <person name="Earl A."/>
            <person name="Ward D."/>
            <person name="Feldgarden M."/>
            <person name="Gevers D."/>
            <person name="Graf J."/>
            <person name="Tomasi A."/>
            <person name="Horneman A."/>
            <person name="Walker B."/>
            <person name="Young S.K."/>
            <person name="Zeng Q."/>
            <person name="Gargeya S."/>
            <person name="Fitzgerald M."/>
            <person name="Haas B."/>
            <person name="Abouelleil A."/>
            <person name="Alvarado L."/>
            <person name="Arachchi H.M."/>
            <person name="Berlin A.M."/>
            <person name="Chapman S.B."/>
            <person name="Goldberg J."/>
            <person name="Griggs A."/>
            <person name="Gujja S."/>
            <person name="Hansen M."/>
            <person name="Howarth C."/>
            <person name="Imamovic A."/>
            <person name="Larimer J."/>
            <person name="McCowan C."/>
            <person name="Montmayeur A."/>
            <person name="Murphy C."/>
            <person name="Neiman D."/>
            <person name="Pearson M."/>
            <person name="Priest M."/>
            <person name="Roberts A."/>
            <person name="Saif S."/>
            <person name="Shea T."/>
            <person name="Sisk P."/>
            <person name="Sykes S."/>
            <person name="Wortman J."/>
            <person name="Nusbaum C."/>
            <person name="Birren B."/>
        </authorList>
    </citation>
    <scope>NUCLEOTIDE SEQUENCE [LARGE SCALE GENOMIC DNA]</scope>
    <source>
        <strain evidence="1 2">AMC34</strain>
    </source>
</reference>
<accession>K1IP46</accession>
<dbReference type="EMBL" id="AGWU01000017">
    <property type="protein sequence ID" value="EKB20780.1"/>
    <property type="molecule type" value="Genomic_DNA"/>
</dbReference>
<evidence type="ECO:0000313" key="2">
    <source>
        <dbReference type="Proteomes" id="UP000006087"/>
    </source>
</evidence>
<gene>
    <name evidence="1" type="ORF">HMPREF1168_01847</name>
</gene>
<protein>
    <submittedName>
        <fullName evidence="1">Uncharacterized protein</fullName>
    </submittedName>
</protein>
<evidence type="ECO:0000313" key="1">
    <source>
        <dbReference type="EMBL" id="EKB20780.1"/>
    </source>
</evidence>
<dbReference type="HOGENOM" id="CLU_989142_0_0_6"/>
<dbReference type="AlphaFoldDB" id="K1IP46"/>
<proteinExistence type="predicted"/>